<feature type="chain" id="PRO_5037828367" description="Outer membrane protein beta-barrel domain-containing protein" evidence="1">
    <location>
        <begin position="22"/>
        <end position="222"/>
    </location>
</feature>
<dbReference type="RefSeq" id="WP_027413064.1">
    <property type="nucleotide sequence ID" value="NZ_BMWS01000026.1"/>
</dbReference>
<comment type="caution">
    <text evidence="2">The sequence shown here is derived from an EMBL/GenBank/DDBJ whole genome shotgun (WGS) entry which is preliminary data.</text>
</comment>
<accession>A0A918JYM4</accession>
<keyword evidence="3" id="KW-1185">Reference proteome</keyword>
<dbReference type="EMBL" id="BMWS01000026">
    <property type="protein sequence ID" value="GGX28503.1"/>
    <property type="molecule type" value="Genomic_DNA"/>
</dbReference>
<evidence type="ECO:0008006" key="4">
    <source>
        <dbReference type="Google" id="ProtNLM"/>
    </source>
</evidence>
<dbReference type="Proteomes" id="UP000601108">
    <property type="component" value="Unassembled WGS sequence"/>
</dbReference>
<feature type="signal peptide" evidence="1">
    <location>
        <begin position="1"/>
        <end position="21"/>
    </location>
</feature>
<dbReference type="AlphaFoldDB" id="A0A918JYM4"/>
<proteinExistence type="predicted"/>
<evidence type="ECO:0000313" key="2">
    <source>
        <dbReference type="EMBL" id="GGX28503.1"/>
    </source>
</evidence>
<sequence length="222" mass="25031">MKHLKIVFLFSLIISFFYSNAQDSKDYIEFNDRNNIVHGVYLGFNGGYGKIEDKDTYIIGLKIAYVANRQVEIGFVTKAFYSNQRIPGTFSSNIADLGAVYSGLHLEPIFFSKAKFNLSFPLLVGGGAAGYINTDWNEGEIERSQEEDWDAIFVVEPGINILYNISRYVQVEAGLQYRFSSKIELVPNAINRINGISVGFGLKLGVFNLGRNRYKKSIPNHE</sequence>
<gene>
    <name evidence="2" type="ORF">GCM10007384_32130</name>
</gene>
<evidence type="ECO:0000256" key="1">
    <source>
        <dbReference type="SAM" id="SignalP"/>
    </source>
</evidence>
<keyword evidence="1" id="KW-0732">Signal</keyword>
<protein>
    <recommendedName>
        <fullName evidence="4">Outer membrane protein beta-barrel domain-containing protein</fullName>
    </recommendedName>
</protein>
<reference evidence="2 3" key="1">
    <citation type="journal article" date="2014" name="Int. J. Syst. Evol. Microbiol.">
        <title>Complete genome sequence of Corynebacterium casei LMG S-19264T (=DSM 44701T), isolated from a smear-ripened cheese.</title>
        <authorList>
            <consortium name="US DOE Joint Genome Institute (JGI-PGF)"/>
            <person name="Walter F."/>
            <person name="Albersmeier A."/>
            <person name="Kalinowski J."/>
            <person name="Ruckert C."/>
        </authorList>
    </citation>
    <scope>NUCLEOTIDE SEQUENCE [LARGE SCALE GENOMIC DNA]</scope>
    <source>
        <strain evidence="2 3">KCTC 12285</strain>
    </source>
</reference>
<evidence type="ECO:0000313" key="3">
    <source>
        <dbReference type="Proteomes" id="UP000601108"/>
    </source>
</evidence>
<name>A0A918JYM4_9FLAO</name>
<organism evidence="2 3">
    <name type="scientific">Aquimarina muelleri</name>
    <dbReference type="NCBI Taxonomy" id="279356"/>
    <lineage>
        <taxon>Bacteria</taxon>
        <taxon>Pseudomonadati</taxon>
        <taxon>Bacteroidota</taxon>
        <taxon>Flavobacteriia</taxon>
        <taxon>Flavobacteriales</taxon>
        <taxon>Flavobacteriaceae</taxon>
        <taxon>Aquimarina</taxon>
    </lineage>
</organism>